<comment type="caution">
    <text evidence="2">The sequence shown here is derived from an EMBL/GenBank/DDBJ whole genome shotgun (WGS) entry which is preliminary data.</text>
</comment>
<name>A0AA39J077_9AGAR</name>
<dbReference type="AlphaFoldDB" id="A0AA39J077"/>
<feature type="compositionally biased region" description="Acidic residues" evidence="1">
    <location>
        <begin position="104"/>
        <end position="113"/>
    </location>
</feature>
<organism evidence="2 3">
    <name type="scientific">Armillaria borealis</name>
    <dbReference type="NCBI Taxonomy" id="47425"/>
    <lineage>
        <taxon>Eukaryota</taxon>
        <taxon>Fungi</taxon>
        <taxon>Dikarya</taxon>
        <taxon>Basidiomycota</taxon>
        <taxon>Agaricomycotina</taxon>
        <taxon>Agaricomycetes</taxon>
        <taxon>Agaricomycetidae</taxon>
        <taxon>Agaricales</taxon>
        <taxon>Marasmiineae</taxon>
        <taxon>Physalacriaceae</taxon>
        <taxon>Armillaria</taxon>
    </lineage>
</organism>
<feature type="region of interest" description="Disordered" evidence="1">
    <location>
        <begin position="98"/>
        <end position="128"/>
    </location>
</feature>
<gene>
    <name evidence="2" type="ORF">EV421DRAFT_2040886</name>
</gene>
<dbReference type="EMBL" id="JAUEPT010000101">
    <property type="protein sequence ID" value="KAK0432073.1"/>
    <property type="molecule type" value="Genomic_DNA"/>
</dbReference>
<sequence>MLDIFYYQQLQPLDGRQRTTLHSSSSQCVLRTRTRLLLNRSTVGPSISSPSPSLPRSRSSPCLPFNDLFVKKIAREVVPPPPPRKVVPLTEQRFMKEEQCFDLNDSDDDDDDSLFFKPSPSRHSSSIQHCHEQVEVDFQGAGKMVMVLV</sequence>
<proteinExistence type="predicted"/>
<dbReference type="Proteomes" id="UP001175226">
    <property type="component" value="Unassembled WGS sequence"/>
</dbReference>
<keyword evidence="3" id="KW-1185">Reference proteome</keyword>
<evidence type="ECO:0000256" key="1">
    <source>
        <dbReference type="SAM" id="MobiDB-lite"/>
    </source>
</evidence>
<reference evidence="2" key="1">
    <citation type="submission" date="2023-06" db="EMBL/GenBank/DDBJ databases">
        <authorList>
            <consortium name="Lawrence Berkeley National Laboratory"/>
            <person name="Ahrendt S."/>
            <person name="Sahu N."/>
            <person name="Indic B."/>
            <person name="Wong-Bajracharya J."/>
            <person name="Merenyi Z."/>
            <person name="Ke H.-M."/>
            <person name="Monk M."/>
            <person name="Kocsube S."/>
            <person name="Drula E."/>
            <person name="Lipzen A."/>
            <person name="Balint B."/>
            <person name="Henrissat B."/>
            <person name="Andreopoulos B."/>
            <person name="Martin F.M."/>
            <person name="Harder C.B."/>
            <person name="Rigling D."/>
            <person name="Ford K.L."/>
            <person name="Foster G.D."/>
            <person name="Pangilinan J."/>
            <person name="Papanicolaou A."/>
            <person name="Barry K."/>
            <person name="LaButti K."/>
            <person name="Viragh M."/>
            <person name="Koriabine M."/>
            <person name="Yan M."/>
            <person name="Riley R."/>
            <person name="Champramary S."/>
            <person name="Plett K.L."/>
            <person name="Tsai I.J."/>
            <person name="Slot J."/>
            <person name="Sipos G."/>
            <person name="Plett J."/>
            <person name="Nagy L.G."/>
            <person name="Grigoriev I.V."/>
        </authorList>
    </citation>
    <scope>NUCLEOTIDE SEQUENCE</scope>
    <source>
        <strain evidence="2">FPL87.14</strain>
    </source>
</reference>
<accession>A0AA39J077</accession>
<evidence type="ECO:0000313" key="2">
    <source>
        <dbReference type="EMBL" id="KAK0432073.1"/>
    </source>
</evidence>
<protein>
    <submittedName>
        <fullName evidence="2">Uncharacterized protein</fullName>
    </submittedName>
</protein>
<evidence type="ECO:0000313" key="3">
    <source>
        <dbReference type="Proteomes" id="UP001175226"/>
    </source>
</evidence>